<dbReference type="InterPro" id="IPR017871">
    <property type="entry name" value="ABC_transporter-like_CS"/>
</dbReference>
<evidence type="ECO:0000313" key="5">
    <source>
        <dbReference type="Proteomes" id="UP001158067"/>
    </source>
</evidence>
<keyword evidence="4" id="KW-0813">Transport</keyword>
<dbReference type="PANTHER" id="PTHR43875">
    <property type="entry name" value="MALTODEXTRIN IMPORT ATP-BINDING PROTEIN MSMX"/>
    <property type="match status" value="1"/>
</dbReference>
<keyword evidence="4" id="KW-0762">Sugar transport</keyword>
<protein>
    <submittedName>
        <fullName evidence="4">Multiple sugar transport system ATP-binding protein/inositol-phosphate transport system ATP-binding protein</fullName>
    </submittedName>
</protein>
<dbReference type="SUPFAM" id="SSF52540">
    <property type="entry name" value="P-loop containing nucleoside triphosphate hydrolases"/>
    <property type="match status" value="1"/>
</dbReference>
<dbReference type="RefSeq" id="WP_283430587.1">
    <property type="nucleotide sequence ID" value="NZ_FXUG01000001.1"/>
</dbReference>
<dbReference type="GO" id="GO:0005524">
    <property type="term" value="F:ATP binding"/>
    <property type="evidence" value="ECO:0007669"/>
    <property type="project" value="UniProtKB-KW"/>
</dbReference>
<keyword evidence="2 4" id="KW-0067">ATP-binding</keyword>
<feature type="domain" description="ABC transporter" evidence="3">
    <location>
        <begin position="17"/>
        <end position="250"/>
    </location>
</feature>
<evidence type="ECO:0000256" key="2">
    <source>
        <dbReference type="ARBA" id="ARBA00022840"/>
    </source>
</evidence>
<dbReference type="InterPro" id="IPR047641">
    <property type="entry name" value="ABC_transpr_MalK/UgpC-like"/>
</dbReference>
<accession>A0ABY1PNL6</accession>
<reference evidence="4 5" key="1">
    <citation type="submission" date="2017-05" db="EMBL/GenBank/DDBJ databases">
        <authorList>
            <person name="Varghese N."/>
            <person name="Submissions S."/>
        </authorList>
    </citation>
    <scope>NUCLEOTIDE SEQUENCE [LARGE SCALE GENOMIC DNA]</scope>
    <source>
        <strain evidence="4 5">DSM 25457</strain>
    </source>
</reference>
<dbReference type="EMBL" id="FXUG01000001">
    <property type="protein sequence ID" value="SMP39689.1"/>
    <property type="molecule type" value="Genomic_DNA"/>
</dbReference>
<keyword evidence="1" id="KW-0547">Nucleotide-binding</keyword>
<evidence type="ECO:0000256" key="1">
    <source>
        <dbReference type="ARBA" id="ARBA00022741"/>
    </source>
</evidence>
<evidence type="ECO:0000313" key="4">
    <source>
        <dbReference type="EMBL" id="SMP39689.1"/>
    </source>
</evidence>
<gene>
    <name evidence="4" type="ORF">SAMN06265222_101346</name>
</gene>
<dbReference type="PROSITE" id="PS00211">
    <property type="entry name" value="ABC_TRANSPORTER_1"/>
    <property type="match status" value="1"/>
</dbReference>
<name>A0ABY1PNL6_9BACT</name>
<dbReference type="PROSITE" id="PS50893">
    <property type="entry name" value="ABC_TRANSPORTER_2"/>
    <property type="match status" value="1"/>
</dbReference>
<dbReference type="PANTHER" id="PTHR43875:SF1">
    <property type="entry name" value="OSMOPROTECTIVE COMPOUNDS UPTAKE ATP-BINDING PROTEIN GGTA"/>
    <property type="match status" value="1"/>
</dbReference>
<comment type="caution">
    <text evidence="4">The sequence shown here is derived from an EMBL/GenBank/DDBJ whole genome shotgun (WGS) entry which is preliminary data.</text>
</comment>
<dbReference type="InterPro" id="IPR027417">
    <property type="entry name" value="P-loop_NTPase"/>
</dbReference>
<proteinExistence type="predicted"/>
<dbReference type="Gene3D" id="3.40.50.300">
    <property type="entry name" value="P-loop containing nucleotide triphosphate hydrolases"/>
    <property type="match status" value="1"/>
</dbReference>
<dbReference type="Pfam" id="PF00005">
    <property type="entry name" value="ABC_tran"/>
    <property type="match status" value="1"/>
</dbReference>
<sequence length="369" mass="39764">MSSAKDLMASGVDASALRLNQVTLSYGNVEVLQGIDLTLSPGEYCVVLGPSGGGKSTLLQAIAGLVVPDSGSLFLNGRSLDRVSPKDRGVSLLFQNDRLYPNWSLRRTLELANRHSPVGVSADAVKRIASEFQISELLDRRPDQVSGGQLRRAALAKAILRQPSVVLLDEPLDGLDASLRDEFVEMLRCFSRGRGADYPETAIIHVTHDGGEAMRLADRIVVLQDGMIVQTGSPEEVYRRPKTLAVATSLGVAPPNQIPLQRIRTVDVSLATRLVEQTAKKTNLATVLIRPEAIRVVDAVEGKTGMTVVGNELLVPVSFVSTRFVSGLWISRWASQGQSWTTVAIEKPVGAIQNQQAALVIALDDLVCV</sequence>
<dbReference type="SMART" id="SM00382">
    <property type="entry name" value="AAA"/>
    <property type="match status" value="1"/>
</dbReference>
<dbReference type="Proteomes" id="UP001158067">
    <property type="component" value="Unassembled WGS sequence"/>
</dbReference>
<organism evidence="4 5">
    <name type="scientific">Neorhodopirellula lusitana</name>
    <dbReference type="NCBI Taxonomy" id="445327"/>
    <lineage>
        <taxon>Bacteria</taxon>
        <taxon>Pseudomonadati</taxon>
        <taxon>Planctomycetota</taxon>
        <taxon>Planctomycetia</taxon>
        <taxon>Pirellulales</taxon>
        <taxon>Pirellulaceae</taxon>
        <taxon>Neorhodopirellula</taxon>
    </lineage>
</organism>
<dbReference type="InterPro" id="IPR003439">
    <property type="entry name" value="ABC_transporter-like_ATP-bd"/>
</dbReference>
<dbReference type="InterPro" id="IPR003593">
    <property type="entry name" value="AAA+_ATPase"/>
</dbReference>
<evidence type="ECO:0000259" key="3">
    <source>
        <dbReference type="PROSITE" id="PS50893"/>
    </source>
</evidence>
<keyword evidence="5" id="KW-1185">Reference proteome</keyword>